<keyword evidence="2" id="KW-1185">Reference proteome</keyword>
<evidence type="ECO:0000313" key="2">
    <source>
        <dbReference type="Proteomes" id="UP001153069"/>
    </source>
</evidence>
<gene>
    <name evidence="1" type="ORF">SEMRO_296_G110630.1</name>
</gene>
<dbReference type="EMBL" id="CAICTM010000295">
    <property type="protein sequence ID" value="CAB9507185.1"/>
    <property type="molecule type" value="Genomic_DNA"/>
</dbReference>
<comment type="caution">
    <text evidence="1">The sequence shown here is derived from an EMBL/GenBank/DDBJ whole genome shotgun (WGS) entry which is preliminary data.</text>
</comment>
<name>A0A9N8DUZ9_9STRA</name>
<reference evidence="1" key="1">
    <citation type="submission" date="2020-06" db="EMBL/GenBank/DDBJ databases">
        <authorList>
            <consortium name="Plant Systems Biology data submission"/>
        </authorList>
    </citation>
    <scope>NUCLEOTIDE SEQUENCE</scope>
    <source>
        <strain evidence="1">D6</strain>
    </source>
</reference>
<dbReference type="AlphaFoldDB" id="A0A9N8DUZ9"/>
<proteinExistence type="predicted"/>
<sequence>MMYVLPRREPMLINTIKISRKRSRNQSIEAEATAASKKRRVAVKTVRFANTDTVEIISSDDTSSPSNNWITKKDIVRFHVDVKQDVVYLAGLMKQKRMHDFDQTKHCSVGVEKYCRTAATRSQRQASNMQHFRSVLNLQEAQRKLGISNPEAIRQIAEETSQESRQRAISLAAGLWKRP</sequence>
<protein>
    <submittedName>
        <fullName evidence="1">Uncharacterized protein</fullName>
    </submittedName>
</protein>
<accession>A0A9N8DUZ9</accession>
<evidence type="ECO:0000313" key="1">
    <source>
        <dbReference type="EMBL" id="CAB9507185.1"/>
    </source>
</evidence>
<dbReference type="Proteomes" id="UP001153069">
    <property type="component" value="Unassembled WGS sequence"/>
</dbReference>
<organism evidence="1 2">
    <name type="scientific">Seminavis robusta</name>
    <dbReference type="NCBI Taxonomy" id="568900"/>
    <lineage>
        <taxon>Eukaryota</taxon>
        <taxon>Sar</taxon>
        <taxon>Stramenopiles</taxon>
        <taxon>Ochrophyta</taxon>
        <taxon>Bacillariophyta</taxon>
        <taxon>Bacillariophyceae</taxon>
        <taxon>Bacillariophycidae</taxon>
        <taxon>Naviculales</taxon>
        <taxon>Naviculaceae</taxon>
        <taxon>Seminavis</taxon>
    </lineage>
</organism>